<evidence type="ECO:0000256" key="3">
    <source>
        <dbReference type="ARBA" id="ARBA00023163"/>
    </source>
</evidence>
<dbReference type="PRINTS" id="PR00455">
    <property type="entry name" value="HTHTETR"/>
</dbReference>
<comment type="caution">
    <text evidence="7">The sequence shown here is derived from an EMBL/GenBank/DDBJ whole genome shotgun (WGS) entry which is preliminary data.</text>
</comment>
<dbReference type="InterPro" id="IPR036271">
    <property type="entry name" value="Tet_transcr_reg_TetR-rel_C_sf"/>
</dbReference>
<dbReference type="Pfam" id="PF21597">
    <property type="entry name" value="TetR_C_43"/>
    <property type="match status" value="1"/>
</dbReference>
<gene>
    <name evidence="7" type="ORF">GCM10011579_008880</name>
</gene>
<dbReference type="AlphaFoldDB" id="A0A917XT88"/>
<dbReference type="PANTHER" id="PTHR30055:SF234">
    <property type="entry name" value="HTH-TYPE TRANSCRIPTIONAL REGULATOR BETI"/>
    <property type="match status" value="1"/>
</dbReference>
<organism evidence="7 8">
    <name type="scientific">Streptomyces albiflavescens</name>
    <dbReference type="NCBI Taxonomy" id="1623582"/>
    <lineage>
        <taxon>Bacteria</taxon>
        <taxon>Bacillati</taxon>
        <taxon>Actinomycetota</taxon>
        <taxon>Actinomycetes</taxon>
        <taxon>Kitasatosporales</taxon>
        <taxon>Streptomycetaceae</taxon>
        <taxon>Streptomyces</taxon>
    </lineage>
</organism>
<evidence type="ECO:0000313" key="8">
    <source>
        <dbReference type="Proteomes" id="UP000600365"/>
    </source>
</evidence>
<dbReference type="EMBL" id="BMMM01000001">
    <property type="protein sequence ID" value="GGN52171.1"/>
    <property type="molecule type" value="Genomic_DNA"/>
</dbReference>
<evidence type="ECO:0000256" key="1">
    <source>
        <dbReference type="ARBA" id="ARBA00023015"/>
    </source>
</evidence>
<reference evidence="7 8" key="1">
    <citation type="journal article" date="2014" name="Int. J. Syst. Evol. Microbiol.">
        <title>Complete genome sequence of Corynebacterium casei LMG S-19264T (=DSM 44701T), isolated from a smear-ripened cheese.</title>
        <authorList>
            <consortium name="US DOE Joint Genome Institute (JGI-PGF)"/>
            <person name="Walter F."/>
            <person name="Albersmeier A."/>
            <person name="Kalinowski J."/>
            <person name="Ruckert C."/>
        </authorList>
    </citation>
    <scope>NUCLEOTIDE SEQUENCE [LARGE SCALE GENOMIC DNA]</scope>
    <source>
        <strain evidence="7 8">CGMCC 4.7111</strain>
    </source>
</reference>
<proteinExistence type="predicted"/>
<dbReference type="GO" id="GO:0000976">
    <property type="term" value="F:transcription cis-regulatory region binding"/>
    <property type="evidence" value="ECO:0007669"/>
    <property type="project" value="TreeGrafter"/>
</dbReference>
<dbReference type="Gene3D" id="1.10.357.10">
    <property type="entry name" value="Tetracycline Repressor, domain 2"/>
    <property type="match status" value="1"/>
</dbReference>
<dbReference type="SUPFAM" id="SSF48498">
    <property type="entry name" value="Tetracyclin repressor-like, C-terminal domain"/>
    <property type="match status" value="1"/>
</dbReference>
<dbReference type="InterPro" id="IPR009057">
    <property type="entry name" value="Homeodomain-like_sf"/>
</dbReference>
<dbReference type="InterPro" id="IPR049445">
    <property type="entry name" value="TetR_SbtR-like_C"/>
</dbReference>
<dbReference type="InterPro" id="IPR050109">
    <property type="entry name" value="HTH-type_TetR-like_transc_reg"/>
</dbReference>
<dbReference type="InterPro" id="IPR001647">
    <property type="entry name" value="HTH_TetR"/>
</dbReference>
<accession>A0A917XT88</accession>
<dbReference type="PANTHER" id="PTHR30055">
    <property type="entry name" value="HTH-TYPE TRANSCRIPTIONAL REGULATOR RUTR"/>
    <property type="match status" value="1"/>
</dbReference>
<keyword evidence="1" id="KW-0805">Transcription regulation</keyword>
<evidence type="ECO:0000256" key="4">
    <source>
        <dbReference type="PROSITE-ProRule" id="PRU00335"/>
    </source>
</evidence>
<keyword evidence="8" id="KW-1185">Reference proteome</keyword>
<feature type="domain" description="HTH tetR-type" evidence="6">
    <location>
        <begin position="27"/>
        <end position="86"/>
    </location>
</feature>
<evidence type="ECO:0000313" key="7">
    <source>
        <dbReference type="EMBL" id="GGN52171.1"/>
    </source>
</evidence>
<dbReference type="GO" id="GO:0003700">
    <property type="term" value="F:DNA-binding transcription factor activity"/>
    <property type="evidence" value="ECO:0007669"/>
    <property type="project" value="TreeGrafter"/>
</dbReference>
<dbReference type="Pfam" id="PF00440">
    <property type="entry name" value="TetR_N"/>
    <property type="match status" value="1"/>
</dbReference>
<dbReference type="Proteomes" id="UP000600365">
    <property type="component" value="Unassembled WGS sequence"/>
</dbReference>
<dbReference type="InterPro" id="IPR023772">
    <property type="entry name" value="DNA-bd_HTH_TetR-type_CS"/>
</dbReference>
<protein>
    <submittedName>
        <fullName evidence="7">TetR family transcriptional regulator</fullName>
    </submittedName>
</protein>
<dbReference type="PROSITE" id="PS50977">
    <property type="entry name" value="HTH_TETR_2"/>
    <property type="match status" value="1"/>
</dbReference>
<evidence type="ECO:0000256" key="2">
    <source>
        <dbReference type="ARBA" id="ARBA00023125"/>
    </source>
</evidence>
<feature type="DNA-binding region" description="H-T-H motif" evidence="4">
    <location>
        <begin position="49"/>
        <end position="68"/>
    </location>
</feature>
<evidence type="ECO:0000256" key="5">
    <source>
        <dbReference type="SAM" id="MobiDB-lite"/>
    </source>
</evidence>
<dbReference type="RefSeq" id="WP_189184450.1">
    <property type="nucleotide sequence ID" value="NZ_BMMM01000001.1"/>
</dbReference>
<name>A0A917XT88_9ACTN</name>
<dbReference type="SUPFAM" id="SSF46689">
    <property type="entry name" value="Homeodomain-like"/>
    <property type="match status" value="1"/>
</dbReference>
<keyword evidence="2 4" id="KW-0238">DNA-binding</keyword>
<keyword evidence="3" id="KW-0804">Transcription</keyword>
<sequence>MNPRDQHTGGNGSTVDSVAQPLRSDAERNRARIIAAARTVFGRDGLNASMASVAREAGVGIATMFRRFPSKEELLAAVFADRMDAYAQATAEALADPDPWSGFTGYIETVCAMQAADRGFADILTMSFPGAEALEARRAEAYQGFLELIAGAKDSGQLREDFTSRDLVLLLMANAGVLTATGDAAPDAWRRLVAWMIQSFRAPARGPLPDPPEDAALYQAMLRASRDITASEAGKGGRGK</sequence>
<evidence type="ECO:0000259" key="6">
    <source>
        <dbReference type="PROSITE" id="PS50977"/>
    </source>
</evidence>
<feature type="region of interest" description="Disordered" evidence="5">
    <location>
        <begin position="1"/>
        <end position="22"/>
    </location>
</feature>
<dbReference type="PROSITE" id="PS01081">
    <property type="entry name" value="HTH_TETR_1"/>
    <property type="match status" value="1"/>
</dbReference>